<feature type="chain" id="PRO_5005536838" description="ZP domain-containing protein" evidence="1">
    <location>
        <begin position="17"/>
        <end position="203"/>
    </location>
</feature>
<name>A0A0L0CRR4_LUCCU</name>
<evidence type="ECO:0000256" key="1">
    <source>
        <dbReference type="SAM" id="SignalP"/>
    </source>
</evidence>
<organism evidence="2 3">
    <name type="scientific">Lucilia cuprina</name>
    <name type="common">Green bottle fly</name>
    <name type="synonym">Australian sheep blowfly</name>
    <dbReference type="NCBI Taxonomy" id="7375"/>
    <lineage>
        <taxon>Eukaryota</taxon>
        <taxon>Metazoa</taxon>
        <taxon>Ecdysozoa</taxon>
        <taxon>Arthropoda</taxon>
        <taxon>Hexapoda</taxon>
        <taxon>Insecta</taxon>
        <taxon>Pterygota</taxon>
        <taxon>Neoptera</taxon>
        <taxon>Endopterygota</taxon>
        <taxon>Diptera</taxon>
        <taxon>Brachycera</taxon>
        <taxon>Muscomorpha</taxon>
        <taxon>Oestroidea</taxon>
        <taxon>Calliphoridae</taxon>
        <taxon>Luciliinae</taxon>
        <taxon>Lucilia</taxon>
    </lineage>
</organism>
<keyword evidence="3" id="KW-1185">Reference proteome</keyword>
<keyword evidence="1" id="KW-0732">Signal</keyword>
<evidence type="ECO:0000313" key="2">
    <source>
        <dbReference type="EMBL" id="KNC34901.1"/>
    </source>
</evidence>
<sequence>MWLVAVLTLVIPPSDGSSAEYSEKTLLIVQLTSYKAFVDRRFAYNRGIVDLIPPGVKSVATLTNLLLRIPVTAQECSLKSKPHQTTSVSEQALSQSAKTSGAEYEAVGPEVQQVPLVCRDYKLVMSLYFSASPHRYSTNGRSVNLLKLAVRKDYKLLMSPYSSAILCYDLACGLTRASNNLVIQVDSCLQGYELAGQLVEVPS</sequence>
<feature type="signal peptide" evidence="1">
    <location>
        <begin position="1"/>
        <end position="16"/>
    </location>
</feature>
<gene>
    <name evidence="2" type="ORF">FF38_11349</name>
</gene>
<reference evidence="2 3" key="1">
    <citation type="journal article" date="2015" name="Nat. Commun.">
        <title>Lucilia cuprina genome unlocks parasitic fly biology to underpin future interventions.</title>
        <authorList>
            <person name="Anstead C.A."/>
            <person name="Korhonen P.K."/>
            <person name="Young N.D."/>
            <person name="Hall R.S."/>
            <person name="Jex A.R."/>
            <person name="Murali S.C."/>
            <person name="Hughes D.S."/>
            <person name="Lee S.F."/>
            <person name="Perry T."/>
            <person name="Stroehlein A.J."/>
            <person name="Ansell B.R."/>
            <person name="Breugelmans B."/>
            <person name="Hofmann A."/>
            <person name="Qu J."/>
            <person name="Dugan S."/>
            <person name="Lee S.L."/>
            <person name="Chao H."/>
            <person name="Dinh H."/>
            <person name="Han Y."/>
            <person name="Doddapaneni H.V."/>
            <person name="Worley K.C."/>
            <person name="Muzny D.M."/>
            <person name="Ioannidis P."/>
            <person name="Waterhouse R.M."/>
            <person name="Zdobnov E.M."/>
            <person name="James P.J."/>
            <person name="Bagnall N.H."/>
            <person name="Kotze A.C."/>
            <person name="Gibbs R.A."/>
            <person name="Richards S."/>
            <person name="Batterham P."/>
            <person name="Gasser R.B."/>
        </authorList>
    </citation>
    <scope>NUCLEOTIDE SEQUENCE [LARGE SCALE GENOMIC DNA]</scope>
    <source>
        <strain evidence="2 3">LS</strain>
        <tissue evidence="2">Full body</tissue>
    </source>
</reference>
<protein>
    <recommendedName>
        <fullName evidence="4">ZP domain-containing protein</fullName>
    </recommendedName>
</protein>
<dbReference type="AlphaFoldDB" id="A0A0L0CRR4"/>
<evidence type="ECO:0000313" key="3">
    <source>
        <dbReference type="Proteomes" id="UP000037069"/>
    </source>
</evidence>
<evidence type="ECO:0008006" key="4">
    <source>
        <dbReference type="Google" id="ProtNLM"/>
    </source>
</evidence>
<proteinExistence type="predicted"/>
<accession>A0A0L0CRR4</accession>
<dbReference type="Proteomes" id="UP000037069">
    <property type="component" value="Unassembled WGS sequence"/>
</dbReference>
<comment type="caution">
    <text evidence="2">The sequence shown here is derived from an EMBL/GenBank/DDBJ whole genome shotgun (WGS) entry which is preliminary data.</text>
</comment>
<dbReference type="EMBL" id="JRES01000008">
    <property type="protein sequence ID" value="KNC34901.1"/>
    <property type="molecule type" value="Genomic_DNA"/>
</dbReference>